<evidence type="ECO:0000313" key="2">
    <source>
        <dbReference type="EMBL" id="TPP41459.1"/>
    </source>
</evidence>
<organism evidence="2 3">
    <name type="scientific">Leishmania donovani</name>
    <dbReference type="NCBI Taxonomy" id="5661"/>
    <lineage>
        <taxon>Eukaryota</taxon>
        <taxon>Discoba</taxon>
        <taxon>Euglenozoa</taxon>
        <taxon>Kinetoplastea</taxon>
        <taxon>Metakinetoplastina</taxon>
        <taxon>Trypanosomatida</taxon>
        <taxon>Trypanosomatidae</taxon>
        <taxon>Leishmaniinae</taxon>
        <taxon>Leishmania</taxon>
    </lineage>
</organism>
<protein>
    <submittedName>
        <fullName evidence="2">Uncharacterized protein</fullName>
    </submittedName>
</protein>
<evidence type="ECO:0000313" key="3">
    <source>
        <dbReference type="Proteomes" id="UP000318821"/>
    </source>
</evidence>
<accession>A0A504X347</accession>
<dbReference type="VEuPathDB" id="TriTrypDB:LdBPK_311590.1"/>
<dbReference type="EMBL" id="RHLD01000005">
    <property type="protein sequence ID" value="TPP41459.1"/>
    <property type="molecule type" value="Genomic_DNA"/>
</dbReference>
<feature type="region of interest" description="Disordered" evidence="1">
    <location>
        <begin position="284"/>
        <end position="306"/>
    </location>
</feature>
<name>A0A504X347_LEIDO</name>
<dbReference type="Proteomes" id="UP000318821">
    <property type="component" value="Unassembled WGS sequence"/>
</dbReference>
<dbReference type="CDD" id="cd23089">
    <property type="entry name" value="mt-LAF15-like"/>
    <property type="match status" value="1"/>
</dbReference>
<evidence type="ECO:0000256" key="1">
    <source>
        <dbReference type="SAM" id="MobiDB-lite"/>
    </source>
</evidence>
<gene>
    <name evidence="2" type="ORF">CGC20_3345</name>
</gene>
<proteinExistence type="predicted"/>
<comment type="caution">
    <text evidence="2">The sequence shown here is derived from an EMBL/GenBank/DDBJ whole genome shotgun (WGS) entry which is preliminary data.</text>
</comment>
<dbReference type="VEuPathDB" id="TriTrypDB:LDHU3_31.2790"/>
<dbReference type="VEuPathDB" id="TriTrypDB:LdCL_310023000"/>
<dbReference type="AlphaFoldDB" id="A0A504X347"/>
<reference evidence="3" key="1">
    <citation type="submission" date="2019-02" db="EMBL/GenBank/DDBJ databases">
        <title>FDA dAtabase for Regulatory Grade micrObial Sequences (FDA-ARGOS): Supporting development and validation of Infectious Disease Dx tests.</title>
        <authorList>
            <person name="Duncan R."/>
            <person name="Fisher C."/>
            <person name="Tallon L."/>
            <person name="Sadzewicz L."/>
            <person name="Sengamalay N."/>
            <person name="Ott S."/>
            <person name="Godinez A."/>
            <person name="Nagaraj S."/>
            <person name="Vavikolanu K."/>
            <person name="Vyas G."/>
            <person name="Nadendla S."/>
            <person name="Aluvathingal J."/>
            <person name="Sichtig H."/>
        </authorList>
    </citation>
    <scope>NUCLEOTIDE SEQUENCE [LARGE SCALE GENOMIC DNA]</scope>
    <source>
        <strain evidence="3">FDAARGOS_360</strain>
    </source>
</reference>
<dbReference type="InterPro" id="IPR059193">
    <property type="entry name" value="mt-LAF15-like"/>
</dbReference>
<sequence>MGGRMLTVCGPDGEGVSLDERTRVSVQIAPGGTRGDLAQAPRTTARMQATLAHRAGRRECAREVRIQTPPVHHEFDSAAGASTERSVLLYRAEDLLHVVNRPLGAGRDLGAACPTQSGVFASLLEYLEASTVSSHVISAIDALLVSLNTGDMETMRQTHACLVELIERLEASITDESLSEAYQTDQKEPLSAWPLFCTLQFLIEEGGMLTSAFPRTNKAYTRLCHSSKAVAQHRRLVQRTVEQLLDVGSSTDTDVSQGARVEMNYPAKGFLRDVQRHLASYNRSMEERTTDGVSGEKGPLNSRASGGRLGIQAVQARLPWTLQARPLRKG</sequence>